<evidence type="ECO:0000313" key="1">
    <source>
        <dbReference type="EMBL" id="QHU31422.1"/>
    </source>
</evidence>
<dbReference type="AlphaFoldDB" id="A0A6C0LQ48"/>
<sequence length="37" mass="4395">MKNKGEGDVCYFLFYKDFKVIESLKVLENKKIVKNLL</sequence>
<dbReference type="EMBL" id="MN740526">
    <property type="protein sequence ID" value="QHU31422.1"/>
    <property type="molecule type" value="Genomic_DNA"/>
</dbReference>
<name>A0A6C0LQ48_9ZZZZ</name>
<reference evidence="1" key="1">
    <citation type="journal article" date="2020" name="Nature">
        <title>Giant virus diversity and host interactions through global metagenomics.</title>
        <authorList>
            <person name="Schulz F."/>
            <person name="Roux S."/>
            <person name="Paez-Espino D."/>
            <person name="Jungbluth S."/>
            <person name="Walsh D.A."/>
            <person name="Denef V.J."/>
            <person name="McMahon K.D."/>
            <person name="Konstantinidis K.T."/>
            <person name="Eloe-Fadrosh E.A."/>
            <person name="Kyrpides N.C."/>
            <person name="Woyke T."/>
        </authorList>
    </citation>
    <scope>NUCLEOTIDE SEQUENCE</scope>
    <source>
        <strain evidence="1">GVMAG-M-3300027963-21</strain>
    </source>
</reference>
<protein>
    <submittedName>
        <fullName evidence="1">Uncharacterized protein</fullName>
    </submittedName>
</protein>
<accession>A0A6C0LQ48</accession>
<proteinExistence type="predicted"/>
<organism evidence="1">
    <name type="scientific">viral metagenome</name>
    <dbReference type="NCBI Taxonomy" id="1070528"/>
    <lineage>
        <taxon>unclassified sequences</taxon>
        <taxon>metagenomes</taxon>
        <taxon>organismal metagenomes</taxon>
    </lineage>
</organism>